<protein>
    <submittedName>
        <fullName evidence="2">Uncharacterized protein</fullName>
    </submittedName>
</protein>
<feature type="chain" id="PRO_5007799964" evidence="1">
    <location>
        <begin position="26"/>
        <end position="387"/>
    </location>
</feature>
<comment type="caution">
    <text evidence="2">The sequence shown here is derived from an EMBL/GenBank/DDBJ whole genome shotgun (WGS) entry which is preliminary data.</text>
</comment>
<evidence type="ECO:0000313" key="2">
    <source>
        <dbReference type="EMBL" id="KWX11661.1"/>
    </source>
</evidence>
<reference evidence="2 3" key="1">
    <citation type="journal article" date="2015" name="Mol. Biochem. Parasitol.">
        <title>Identification of polymorphic genes for use in assemblage B genotyping assays through comparative genomics of multiple assemblage B Giardia duodenalis isolates.</title>
        <authorList>
            <person name="Wielinga C."/>
            <person name="Thompson R.C."/>
            <person name="Monis P."/>
            <person name="Ryan U."/>
        </authorList>
    </citation>
    <scope>NUCLEOTIDE SEQUENCE [LARGE SCALE GENOMIC DNA]</scope>
    <source>
        <strain evidence="2 3">BAH15c1</strain>
    </source>
</reference>
<evidence type="ECO:0000256" key="1">
    <source>
        <dbReference type="SAM" id="SignalP"/>
    </source>
</evidence>
<name>A0A132NNV0_GIAIN</name>
<dbReference type="EMBL" id="JXTI01000165">
    <property type="protein sequence ID" value="KWX11661.1"/>
    <property type="molecule type" value="Genomic_DNA"/>
</dbReference>
<gene>
    <name evidence="2" type="ORF">QR46_4366</name>
</gene>
<feature type="signal peptide" evidence="1">
    <location>
        <begin position="1"/>
        <end position="25"/>
    </location>
</feature>
<dbReference type="VEuPathDB" id="GiardiaDB:QR46_4366"/>
<dbReference type="AlphaFoldDB" id="A0A132NNV0"/>
<accession>A0A132NNV0</accession>
<organism evidence="2 3">
    <name type="scientific">Giardia duodenalis assemblage B</name>
    <dbReference type="NCBI Taxonomy" id="1394984"/>
    <lineage>
        <taxon>Eukaryota</taxon>
        <taxon>Metamonada</taxon>
        <taxon>Diplomonadida</taxon>
        <taxon>Hexamitidae</taxon>
        <taxon>Giardiinae</taxon>
        <taxon>Giardia</taxon>
    </lineage>
</organism>
<sequence>MRFIPGNKMLTVALILGLTIAFTVSSSSNVDSLYPEFTAYKEQKKSLYVWSHATTNRLDDTPAWILLVKNKSGEIEKLADFCSLHGFNNVIFFAGSVEWEYEDYYSKGVLPYEDDYIYNIQYLASKGISTDLMVYLNDDPNNMTDYQHIDAVARIAQRLRDEGVPLNTLHIDQEPSKQNRYADLLRMLSIASQYIDVGVSLKPQWVREKLSSITAQFKVESVMDEISALQEYTPTEDSTFSDLILMIAPKSIVMAYSNSTETSIRIGKQAVDSLCRAFPNEDNPKVIEFAVETGYVNDLDEAETLHYWIKKNKPLWFNKIRCLSNSLLGYAKRNGVEGGLVIHDYAQYYSTLYCVSPALDVKEQTRPYEICSDEAERGIIMSVLNGC</sequence>
<proteinExistence type="predicted"/>
<dbReference type="Proteomes" id="UP000070089">
    <property type="component" value="Unassembled WGS sequence"/>
</dbReference>
<evidence type="ECO:0000313" key="3">
    <source>
        <dbReference type="Proteomes" id="UP000070089"/>
    </source>
</evidence>
<keyword evidence="1" id="KW-0732">Signal</keyword>
<dbReference type="OrthoDB" id="10248840at2759"/>